<dbReference type="Proteomes" id="UP000234681">
    <property type="component" value="Chromosome 17"/>
</dbReference>
<protein>
    <submittedName>
        <fullName evidence="1">RCG55767</fullName>
    </submittedName>
</protein>
<dbReference type="AlphaFoldDB" id="A6JMB0"/>
<reference evidence="2" key="1">
    <citation type="submission" date="2005-09" db="EMBL/GenBank/DDBJ databases">
        <authorList>
            <person name="Mural R.J."/>
            <person name="Li P.W."/>
            <person name="Adams M.D."/>
            <person name="Amanatides P.G."/>
            <person name="Baden-Tillson H."/>
            <person name="Barnstead M."/>
            <person name="Chin S.H."/>
            <person name="Dew I."/>
            <person name="Evans C.A."/>
            <person name="Ferriera S."/>
            <person name="Flanigan M."/>
            <person name="Fosler C."/>
            <person name="Glodek A."/>
            <person name="Gu Z."/>
            <person name="Holt R.A."/>
            <person name="Jennings D."/>
            <person name="Kraft C.L."/>
            <person name="Lu F."/>
            <person name="Nguyen T."/>
            <person name="Nusskern D.R."/>
            <person name="Pfannkoch C.M."/>
            <person name="Sitter C."/>
            <person name="Sutton G.G."/>
            <person name="Venter J.C."/>
            <person name="Wang Z."/>
            <person name="Woodage T."/>
            <person name="Zheng X.H."/>
            <person name="Zhong F."/>
        </authorList>
    </citation>
    <scope>NUCLEOTIDE SEQUENCE [LARGE SCALE GENOMIC DNA]</scope>
    <source>
        <strain>BN</strain>
        <strain evidence="2">Sprague-Dawley</strain>
    </source>
</reference>
<evidence type="ECO:0000313" key="2">
    <source>
        <dbReference type="Proteomes" id="UP000234681"/>
    </source>
</evidence>
<evidence type="ECO:0000313" key="1">
    <source>
        <dbReference type="EMBL" id="EDL78789.1"/>
    </source>
</evidence>
<accession>A6JMB0</accession>
<sequence>MLPSLQEARLRCTLFWNKLSWRA</sequence>
<feature type="non-terminal residue" evidence="1">
    <location>
        <position position="23"/>
    </location>
</feature>
<organism evidence="1 2">
    <name type="scientific">Rattus norvegicus</name>
    <name type="common">Rat</name>
    <dbReference type="NCBI Taxonomy" id="10116"/>
    <lineage>
        <taxon>Eukaryota</taxon>
        <taxon>Metazoa</taxon>
        <taxon>Chordata</taxon>
        <taxon>Craniata</taxon>
        <taxon>Vertebrata</taxon>
        <taxon>Euteleostomi</taxon>
        <taxon>Mammalia</taxon>
        <taxon>Eutheria</taxon>
        <taxon>Euarchontoglires</taxon>
        <taxon>Glires</taxon>
        <taxon>Rodentia</taxon>
        <taxon>Myomorpha</taxon>
        <taxon>Muroidea</taxon>
        <taxon>Muridae</taxon>
        <taxon>Murinae</taxon>
        <taxon>Rattus</taxon>
    </lineage>
</organism>
<gene>
    <name evidence="1" type="ORF">rCG_55767</name>
</gene>
<proteinExistence type="predicted"/>
<dbReference type="EMBL" id="CH473990">
    <property type="protein sequence ID" value="EDL78789.1"/>
    <property type="molecule type" value="Genomic_DNA"/>
</dbReference>
<name>A6JMB0_RAT</name>